<keyword evidence="1" id="KW-0812">Transmembrane</keyword>
<proteinExistence type="predicted"/>
<protein>
    <submittedName>
        <fullName evidence="2">Uncharacterized protein</fullName>
    </submittedName>
</protein>
<keyword evidence="1" id="KW-0472">Membrane</keyword>
<sequence>MNDLYTWAALGSLTGASAATLLTANVVGGLLGPSGDKARKWIALGVALVLSYLTAAFATDAGAEKWIIAFFNGLIIFSAALGINQLPPGNRQATQASPSRVAQGGAEPRYIRSWV</sequence>
<dbReference type="AlphaFoldDB" id="A0A1C4XYV8"/>
<evidence type="ECO:0000313" key="3">
    <source>
        <dbReference type="Proteomes" id="UP000198228"/>
    </source>
</evidence>
<feature type="transmembrane region" description="Helical" evidence="1">
    <location>
        <begin position="65"/>
        <end position="83"/>
    </location>
</feature>
<reference evidence="2 3" key="1">
    <citation type="submission" date="2016-06" db="EMBL/GenBank/DDBJ databases">
        <authorList>
            <person name="Kjaerup R.B."/>
            <person name="Dalgaard T.S."/>
            <person name="Juul-Madsen H.R."/>
        </authorList>
    </citation>
    <scope>NUCLEOTIDE SEQUENCE [LARGE SCALE GENOMIC DNA]</scope>
    <source>
        <strain evidence="2 3">DSM 43821</strain>
    </source>
</reference>
<dbReference type="RefSeq" id="WP_088964564.1">
    <property type="nucleotide sequence ID" value="NZ_LT607410.1"/>
</dbReference>
<evidence type="ECO:0000256" key="1">
    <source>
        <dbReference type="SAM" id="Phobius"/>
    </source>
</evidence>
<keyword evidence="1" id="KW-1133">Transmembrane helix</keyword>
<dbReference type="EMBL" id="LT607410">
    <property type="protein sequence ID" value="SCF13653.1"/>
    <property type="molecule type" value="Genomic_DNA"/>
</dbReference>
<feature type="transmembrane region" description="Helical" evidence="1">
    <location>
        <begin position="6"/>
        <end position="29"/>
    </location>
</feature>
<gene>
    <name evidence="2" type="ORF">GA0074696_2941</name>
</gene>
<organism evidence="2 3">
    <name type="scientific">Micromonospora purpureochromogenes</name>
    <dbReference type="NCBI Taxonomy" id="47872"/>
    <lineage>
        <taxon>Bacteria</taxon>
        <taxon>Bacillati</taxon>
        <taxon>Actinomycetota</taxon>
        <taxon>Actinomycetes</taxon>
        <taxon>Micromonosporales</taxon>
        <taxon>Micromonosporaceae</taxon>
        <taxon>Micromonospora</taxon>
    </lineage>
</organism>
<accession>A0A1C4XYV8</accession>
<feature type="transmembrane region" description="Helical" evidence="1">
    <location>
        <begin position="41"/>
        <end position="59"/>
    </location>
</feature>
<evidence type="ECO:0000313" key="2">
    <source>
        <dbReference type="EMBL" id="SCF13653.1"/>
    </source>
</evidence>
<name>A0A1C4XYV8_9ACTN</name>
<dbReference type="Proteomes" id="UP000198228">
    <property type="component" value="Chromosome I"/>
</dbReference>